<reference evidence="2" key="1">
    <citation type="submission" date="2017-09" db="EMBL/GenBank/DDBJ databases">
        <title>Depth-based differentiation of microbial function through sediment-hosted aquifers and enrichment of novel symbionts in the deep terrestrial subsurface.</title>
        <authorList>
            <person name="Probst A.J."/>
            <person name="Ladd B."/>
            <person name="Jarett J.K."/>
            <person name="Geller-Mcgrath D.E."/>
            <person name="Sieber C.M.K."/>
            <person name="Emerson J.B."/>
            <person name="Anantharaman K."/>
            <person name="Thomas B.C."/>
            <person name="Malmstrom R."/>
            <person name="Stieglmeier M."/>
            <person name="Klingl A."/>
            <person name="Woyke T."/>
            <person name="Ryan C.M."/>
            <person name="Banfield J.F."/>
        </authorList>
    </citation>
    <scope>NUCLEOTIDE SEQUENCE [LARGE SCALE GENOMIC DNA]</scope>
</reference>
<proteinExistence type="predicted"/>
<name>A0A2M8EJQ6_UNCKA</name>
<organism evidence="1 2">
    <name type="scientific">candidate division WWE3 bacterium CG_4_9_14_0_2_um_filter_48_10</name>
    <dbReference type="NCBI Taxonomy" id="1975078"/>
    <lineage>
        <taxon>Bacteria</taxon>
        <taxon>Katanobacteria</taxon>
    </lineage>
</organism>
<evidence type="ECO:0000313" key="1">
    <source>
        <dbReference type="EMBL" id="PJC22964.1"/>
    </source>
</evidence>
<accession>A0A2M8EJQ6</accession>
<dbReference type="AlphaFoldDB" id="A0A2M8EJQ6"/>
<sequence length="130" mass="15721">MAELSEKELLERDRKYLERAANVADWERELIEEGLSQGKRLLPDYLSPDQEIYCPVWRLRLYILQQIRYQTVHSPVDVVRRMIWGLDHQLERVKEMAPSDRRKEYTYRVFKKGRKQGRYQVALVTIPVSW</sequence>
<gene>
    <name evidence="1" type="ORF">CO059_01110</name>
</gene>
<dbReference type="EMBL" id="PFSK01000014">
    <property type="protein sequence ID" value="PJC22964.1"/>
    <property type="molecule type" value="Genomic_DNA"/>
</dbReference>
<comment type="caution">
    <text evidence="1">The sequence shown here is derived from an EMBL/GenBank/DDBJ whole genome shotgun (WGS) entry which is preliminary data.</text>
</comment>
<dbReference type="Proteomes" id="UP000228781">
    <property type="component" value="Unassembled WGS sequence"/>
</dbReference>
<evidence type="ECO:0000313" key="2">
    <source>
        <dbReference type="Proteomes" id="UP000228781"/>
    </source>
</evidence>
<protein>
    <submittedName>
        <fullName evidence="1">Uncharacterized protein</fullName>
    </submittedName>
</protein>